<dbReference type="Proteomes" id="UP000018817">
    <property type="component" value="Unassembled WGS sequence"/>
</dbReference>
<feature type="region of interest" description="Disordered" evidence="1">
    <location>
        <begin position="46"/>
        <end position="110"/>
    </location>
</feature>
<dbReference type="OMA" id="ICESNWE"/>
<accession>W2PXB6</accession>
<feature type="compositionally biased region" description="Basic and acidic residues" evidence="1">
    <location>
        <begin position="75"/>
        <end position="87"/>
    </location>
</feature>
<reference evidence="2 3" key="2">
    <citation type="submission" date="2013-11" db="EMBL/GenBank/DDBJ databases">
        <title>The Genome Sequence of Phytophthora parasitica INRA-310.</title>
        <authorList>
            <consortium name="The Broad Institute Genomics Platform"/>
            <person name="Russ C."/>
            <person name="Tyler B."/>
            <person name="Panabieres F."/>
            <person name="Shan W."/>
            <person name="Tripathy S."/>
            <person name="Grunwald N."/>
            <person name="Machado M."/>
            <person name="Johnson C.S."/>
            <person name="Arredondo F."/>
            <person name="Hong C."/>
            <person name="Coffey M."/>
            <person name="Young S.K."/>
            <person name="Zeng Q."/>
            <person name="Gargeya S."/>
            <person name="Fitzgerald M."/>
            <person name="Abouelleil A."/>
            <person name="Alvarado L."/>
            <person name="Chapman S.B."/>
            <person name="Gainer-Dewar J."/>
            <person name="Goldberg J."/>
            <person name="Griggs A."/>
            <person name="Gujja S."/>
            <person name="Hansen M."/>
            <person name="Howarth C."/>
            <person name="Imamovic A."/>
            <person name="Ireland A."/>
            <person name="Larimer J."/>
            <person name="McCowan C."/>
            <person name="Murphy C."/>
            <person name="Pearson M."/>
            <person name="Poon T.W."/>
            <person name="Priest M."/>
            <person name="Roberts A."/>
            <person name="Saif S."/>
            <person name="Shea T."/>
            <person name="Sykes S."/>
            <person name="Wortman J."/>
            <person name="Nusbaum C."/>
            <person name="Birren B."/>
        </authorList>
    </citation>
    <scope>NUCLEOTIDE SEQUENCE [LARGE SCALE GENOMIC DNA]</scope>
    <source>
        <strain evidence="2 3">INRA-310</strain>
    </source>
</reference>
<dbReference type="STRING" id="761204.W2PXB6"/>
<dbReference type="VEuPathDB" id="FungiDB:PPTG_14645"/>
<protein>
    <submittedName>
        <fullName evidence="2">Uncharacterized protein</fullName>
    </submittedName>
</protein>
<feature type="region of interest" description="Disordered" evidence="1">
    <location>
        <begin position="1"/>
        <end position="21"/>
    </location>
</feature>
<dbReference type="PANTHER" id="PTHR33845">
    <property type="entry name" value="C2H2-TYPE DOMAIN-CONTAINING PROTEIN"/>
    <property type="match status" value="1"/>
</dbReference>
<dbReference type="AlphaFoldDB" id="W2PXB6"/>
<organism evidence="2 3">
    <name type="scientific">Phytophthora nicotianae (strain INRA-310)</name>
    <name type="common">Phytophthora parasitica</name>
    <dbReference type="NCBI Taxonomy" id="761204"/>
    <lineage>
        <taxon>Eukaryota</taxon>
        <taxon>Sar</taxon>
        <taxon>Stramenopiles</taxon>
        <taxon>Oomycota</taxon>
        <taxon>Peronosporomycetes</taxon>
        <taxon>Peronosporales</taxon>
        <taxon>Peronosporaceae</taxon>
        <taxon>Phytophthora</taxon>
    </lineage>
</organism>
<dbReference type="PROSITE" id="PS51257">
    <property type="entry name" value="PROKAR_LIPOPROTEIN"/>
    <property type="match status" value="1"/>
</dbReference>
<reference evidence="3" key="1">
    <citation type="submission" date="2011-12" db="EMBL/GenBank/DDBJ databases">
        <authorList>
            <consortium name="The Broad Institute Genome Sequencing Platform"/>
            <person name="Russ C."/>
            <person name="Tyler B."/>
            <person name="Panabieres F."/>
            <person name="Shan W."/>
            <person name="Tripathy S."/>
            <person name="Grunwald N."/>
            <person name="Machado M."/>
            <person name="Young S.K."/>
            <person name="Zeng Q."/>
            <person name="Gargeya S."/>
            <person name="Fitzgerald M."/>
            <person name="Haas B."/>
            <person name="Abouelleil A."/>
            <person name="Alvarado L."/>
            <person name="Arachchi H.M."/>
            <person name="Berlin A."/>
            <person name="Chapman S.B."/>
            <person name="Gearin G."/>
            <person name="Goldberg J."/>
            <person name="Griggs A."/>
            <person name="Gujja S."/>
            <person name="Hansen M."/>
            <person name="Heiman D."/>
            <person name="Howarth C."/>
            <person name="Larimer J."/>
            <person name="Lui A."/>
            <person name="MacDonald P.J.P."/>
            <person name="McCowen C."/>
            <person name="Montmayeur A."/>
            <person name="Murphy C."/>
            <person name="Neiman D."/>
            <person name="Pearson M."/>
            <person name="Priest M."/>
            <person name="Roberts A."/>
            <person name="Saif S."/>
            <person name="Shea T."/>
            <person name="Sisk P."/>
            <person name="Stolte C."/>
            <person name="Sykes S."/>
            <person name="Wortman J."/>
            <person name="Nusbaum C."/>
            <person name="Birren B."/>
        </authorList>
    </citation>
    <scope>NUCLEOTIDE SEQUENCE [LARGE SCALE GENOMIC DNA]</scope>
    <source>
        <strain evidence="3">INRA-310</strain>
    </source>
</reference>
<sequence length="1097" mass="123333">MMSSSKAPASEPSPTPPPLTCACKRERCDKCHLCSRCGCEHDGIPIAEKVKRGRGRPKRTEPKPKEKNTNGATVDRSDPSTRLDGRARRAATLSQTYEEEEDPEPDPIPKEWTLLPHREILRFFGDDEKAVNNFSNHCGSAVFRHNVDTWKTTEDPHYGKSVVFRMYEKILRLVAESVCGREAADASVVAFLQKISSKTAFSSSTKEVSEVFQPLAWVMMATKRNSIERRTARAMLCGIFKFSEMSRMENEVPGFHVGKSSYSRGKEDFKTLVKDGVLETEIRSVERIDQNLVAEVITSIVSCDNVTYRLGETKRIVLDGRYYDVPALRRRTFLSVMWDLYVKQTGDARVSRSGFYRVCRVLTRGDDDKCTEVRGLLVDDSFSTMKRIISDFIPDESVELIRCLTVLGYWLEYGCFTDALVESNLVTVNCPRHQSAFGLAAQDASISRGVCCAPCEGMNTLFTYIDKTVKSNGGDTATMSVVHNCFEKIELYMAHRLRVVHQERAVLKLLDSAQMQAMQGEGLDEAVVTIDFKLNTEPVRFCNNKVEHAWESGLRWHGAMVHFWTAEPEVTEKLSEQKLYYNYIANAGDSQPKFAVAALIEAVLTDIKRDLPHIKRIVVRSDNATCYQHAFVAVLLPILGWSNGIEITRFIQTEVESGKSLLGAQFARAATHVNAWVRQDHDCTTPSQLVAALISDGGMPDTTSEAVEYDRGSLQLLSDKVGGMEKSFAALVGKVNDILYEYDHSTFSSRKDTSVFDVRSCPTVFARAFKYSEIGLGKLVEIDMTIGVCTLQACEDEDAIEPYDSEDPICESNWEQSANTEDDGDGDNEDDSELNLSSEVVLPRCAVGLVTGVRVVCDAQIRRRTRKLPCSPDAVSDLPASREPVRTNEKNMVTWAKQYLIGLKNDHSHGAVDVSNLSKEMTTLRYRFPDVNTVTQSRLQQGWAQRPAKERMDSVRCIPRYMNDVNTLLKRGGSDRHDKMGPKRIVEVLRSWNTTSYDIPGENEVRAMISQLRVENRKRGAPTEDPKPRKKRKMEQKYADFLQELVTTNPQIGRKEAVPLFRKKFPEATTLYSDVRLKSKISILKGMLSKAATNAQS</sequence>
<dbReference type="EMBL" id="KI669602">
    <property type="protein sequence ID" value="ETN04889.1"/>
    <property type="molecule type" value="Genomic_DNA"/>
</dbReference>
<dbReference type="GeneID" id="20183915"/>
<feature type="compositionally biased region" description="Low complexity" evidence="1">
    <location>
        <begin position="1"/>
        <end position="10"/>
    </location>
</feature>
<name>W2PXB6_PHYN3</name>
<evidence type="ECO:0000313" key="3">
    <source>
        <dbReference type="Proteomes" id="UP000018817"/>
    </source>
</evidence>
<dbReference type="OrthoDB" id="124285at2759"/>
<feature type="compositionally biased region" description="Basic and acidic residues" evidence="1">
    <location>
        <begin position="58"/>
        <end position="68"/>
    </location>
</feature>
<evidence type="ECO:0000313" key="2">
    <source>
        <dbReference type="EMBL" id="ETN04889.1"/>
    </source>
</evidence>
<dbReference type="PANTHER" id="PTHR33845:SF1">
    <property type="entry name" value="C2H2-TYPE DOMAIN-CONTAINING PROTEIN"/>
    <property type="match status" value="1"/>
</dbReference>
<dbReference type="RefSeq" id="XP_008909826.1">
    <property type="nucleotide sequence ID" value="XM_008911578.1"/>
</dbReference>
<proteinExistence type="predicted"/>
<gene>
    <name evidence="2" type="ORF">PPTG_14645</name>
</gene>
<evidence type="ECO:0000256" key="1">
    <source>
        <dbReference type="SAM" id="MobiDB-lite"/>
    </source>
</evidence>